<dbReference type="PROSITE" id="PS51192">
    <property type="entry name" value="HELICASE_ATP_BIND_1"/>
    <property type="match status" value="1"/>
</dbReference>
<keyword evidence="7" id="KW-0051">Antiviral defense</keyword>
<dbReference type="Proteomes" id="UP001600888">
    <property type="component" value="Unassembled WGS sequence"/>
</dbReference>
<dbReference type="PROSITE" id="PS50142">
    <property type="entry name" value="RNASE_3_2"/>
    <property type="match status" value="2"/>
</dbReference>
<evidence type="ECO:0000259" key="10">
    <source>
        <dbReference type="PROSITE" id="PS50142"/>
    </source>
</evidence>
<feature type="compositionally biased region" description="Low complexity" evidence="9">
    <location>
        <begin position="1"/>
        <end position="12"/>
    </location>
</feature>
<evidence type="ECO:0000256" key="7">
    <source>
        <dbReference type="ARBA" id="ARBA00023118"/>
    </source>
</evidence>
<dbReference type="InterPro" id="IPR001650">
    <property type="entry name" value="Helicase_C-like"/>
</dbReference>
<feature type="domain" description="Dicer dsRNA-binding fold" evidence="13">
    <location>
        <begin position="596"/>
        <end position="698"/>
    </location>
</feature>
<dbReference type="PROSITE" id="PS51327">
    <property type="entry name" value="DICER_DSRBF"/>
    <property type="match status" value="1"/>
</dbReference>
<feature type="domain" description="RNase III" evidence="10">
    <location>
        <begin position="950"/>
        <end position="1097"/>
    </location>
</feature>
<evidence type="ECO:0000313" key="15">
    <source>
        <dbReference type="Proteomes" id="UP001600888"/>
    </source>
</evidence>
<dbReference type="Gene3D" id="3.30.160.380">
    <property type="entry name" value="Dicer dimerisation domain"/>
    <property type="match status" value="1"/>
</dbReference>
<dbReference type="InterPro" id="IPR005034">
    <property type="entry name" value="Dicer_dimerisation"/>
</dbReference>
<keyword evidence="5" id="KW-0347">Helicase</keyword>
<dbReference type="Pfam" id="PF00636">
    <property type="entry name" value="Ribonuclease_3"/>
    <property type="match status" value="2"/>
</dbReference>
<evidence type="ECO:0000256" key="6">
    <source>
        <dbReference type="ARBA" id="ARBA00022840"/>
    </source>
</evidence>
<evidence type="ECO:0000259" key="11">
    <source>
        <dbReference type="PROSITE" id="PS51192"/>
    </source>
</evidence>
<protein>
    <recommendedName>
        <fullName evidence="16">Dicer-like protein 2</fullName>
    </recommendedName>
</protein>
<evidence type="ECO:0000259" key="13">
    <source>
        <dbReference type="PROSITE" id="PS51327"/>
    </source>
</evidence>
<dbReference type="SMART" id="SM00490">
    <property type="entry name" value="HELICc"/>
    <property type="match status" value="1"/>
</dbReference>
<keyword evidence="3" id="KW-0547">Nucleotide-binding</keyword>
<sequence>MTHYSDSSGSSEDLSDTINETLAAEDPLRSSWSVESEPDETPSGGPKDPISITARAYQVEMLEASLKENVIVAMDTGSGKTQVAVLRIRAELERMPSDKMIWFLAPTVSLCDQQFGVIKTQIPSVLPKIVTGSDNLDSWSKSTWDSVLVNVKLVVTTHQVLLDALLHGFVQISSLALIIFDEAHNCTKRHPGSRIMREFYQESKGKGNPVPHVLGLTASPVVRADISSLEELENTLDATCRSPTRHRQELLAHTRRPSMFNIQYRSKLKVLRNEYTLSMSKIHKAHAGLDIKEDPYVHWLCAQNTDRSKRKLSDAFMKKDTYTQGAMKKFCRRSVEICRDMGSWATDWFIFETIRRFLDGVQRQDAISQSFKDAEVVYLARIFQNAEIDPPLETYDESALSEKVKQLIDVLIKYEGDARGIVFVKERATTVVLTEILKSHPEISKRYRIGKMVGTSFVPGVKQDFLDLPEKGNNLSLESFRDGRLNLLVATSVLEEGIDVPACNLVICLDKPANLKSFIQRRGRARMGDSHLYLFEETTDIGSKKEWELLEAEMKQWYEDDLRELQTLRELEDSEAPDYPELRVESTGARLTIHDAKSHLDHFCATLSSRKFVDFSPDYLIEKVVDERARAGAPNLIKAIVLLPVSLPPEVRQARSSRAWFSESNACKDAAFQAYRALHEAKLIDEHLLPLKEEGFGIEIEGRPGMIEARAQFVPWVQVAQAWKDNAGIHRRTLRLLDQDHSVKCELELVLPVPLPEMPQVPVYLDHKSRLILDIGKAVAIETSDDSMDITSTLLSVAYAHRRLDIRPGDFAVQLASRKGTLPSECSSTLFDAGSIGDGRRCGLIRDVYGSPYLFGSVLPSKPPVEYVQRRYKGFEEDPEDIQYVSVSKFPRGPGLFHQPLPPQQPPGARPYTRVLPMSDLTIDNVSMEYTELGLLIPSLIHYIEIYLIASELSKTLLAPLHLGDISMVVTAICTSSARTPTNYERIELAGDCVLKLCTTVNVAATNLRMPEGLLSRLKDRMVCNGRLCRAARESGLDQFIVSKQLTIKGSGERWRPPYISDLLKGSVHGEQKRVMSTKTLADVVESVIGISYIDGGLEKARQCISLFLGECQFQDFQTTRNVLFEAAQPKNMVLPPMYEPLEESIGYVFQAKALLVEAMTHPSYISALYTFERLEFLGDAILDHIVVQELFAEEPQVLENSQMHLLRTALVNGDILGFLVMEWGPRLLTNNVVLDDRGISEDDNGGRKRSPGLEPVETTTPLWSYMRYQSIDLTAEREATRRRHAELRESILDAIHSGTHYPWALLARLHAPKFFSDLYEALVGAIWVDSGSFDACKAFVERSGLLSYLKRLRGSPPVHVLHPKEELGRLAISETVSYVLREAEGEDPRSGKFGCKVLLGQREVADVEGALFKEEARVRAATEAVADFRRHSRG</sequence>
<proteinExistence type="inferred from homology"/>
<dbReference type="Pfam" id="PF00270">
    <property type="entry name" value="DEAD"/>
    <property type="match status" value="1"/>
</dbReference>
<evidence type="ECO:0000256" key="4">
    <source>
        <dbReference type="ARBA" id="ARBA00022801"/>
    </source>
</evidence>
<feature type="region of interest" description="Disordered" evidence="9">
    <location>
        <begin position="1"/>
        <end position="50"/>
    </location>
</feature>
<organism evidence="14 15">
    <name type="scientific">Diaporthe vaccinii</name>
    <dbReference type="NCBI Taxonomy" id="105482"/>
    <lineage>
        <taxon>Eukaryota</taxon>
        <taxon>Fungi</taxon>
        <taxon>Dikarya</taxon>
        <taxon>Ascomycota</taxon>
        <taxon>Pezizomycotina</taxon>
        <taxon>Sordariomycetes</taxon>
        <taxon>Sordariomycetidae</taxon>
        <taxon>Diaporthales</taxon>
        <taxon>Diaporthaceae</taxon>
        <taxon>Diaporthe</taxon>
        <taxon>Diaporthe eres species complex</taxon>
    </lineage>
</organism>
<dbReference type="InterPro" id="IPR011545">
    <property type="entry name" value="DEAD/DEAH_box_helicase_dom"/>
</dbReference>
<dbReference type="Gene3D" id="1.10.1520.10">
    <property type="entry name" value="Ribonuclease III domain"/>
    <property type="match status" value="2"/>
</dbReference>
<dbReference type="Gene3D" id="3.40.50.300">
    <property type="entry name" value="P-loop containing nucleotide triphosphate hydrolases"/>
    <property type="match status" value="2"/>
</dbReference>
<accession>A0ABR4F5Z4</accession>
<feature type="domain" description="Helicase ATP-binding" evidence="11">
    <location>
        <begin position="61"/>
        <end position="238"/>
    </location>
</feature>
<dbReference type="PROSITE" id="PS51194">
    <property type="entry name" value="HELICASE_CTER"/>
    <property type="match status" value="1"/>
</dbReference>
<dbReference type="InterPro" id="IPR038248">
    <property type="entry name" value="Dicer_dimer_sf"/>
</dbReference>
<dbReference type="InterPro" id="IPR000999">
    <property type="entry name" value="RNase_III_dom"/>
</dbReference>
<keyword evidence="1" id="KW-0930">Antiviral protein</keyword>
<dbReference type="SUPFAM" id="SSF69065">
    <property type="entry name" value="RNase III domain-like"/>
    <property type="match status" value="2"/>
</dbReference>
<dbReference type="CDD" id="cd00593">
    <property type="entry name" value="RIBOc"/>
    <property type="match status" value="2"/>
</dbReference>
<dbReference type="InterPro" id="IPR027417">
    <property type="entry name" value="P-loop_NTPase"/>
</dbReference>
<keyword evidence="8" id="KW-0694">RNA-binding</keyword>
<dbReference type="PROSITE" id="PS00517">
    <property type="entry name" value="RNASE_3_1"/>
    <property type="match status" value="1"/>
</dbReference>
<evidence type="ECO:0000256" key="2">
    <source>
        <dbReference type="ARBA" id="ARBA00022737"/>
    </source>
</evidence>
<dbReference type="SMART" id="SM00487">
    <property type="entry name" value="DEXDc"/>
    <property type="match status" value="1"/>
</dbReference>
<dbReference type="InterPro" id="IPR036389">
    <property type="entry name" value="RNase_III_sf"/>
</dbReference>
<dbReference type="EMBL" id="JBAWTH010000010">
    <property type="protein sequence ID" value="KAL2290128.1"/>
    <property type="molecule type" value="Genomic_DNA"/>
</dbReference>
<evidence type="ECO:0008006" key="16">
    <source>
        <dbReference type="Google" id="ProtNLM"/>
    </source>
</evidence>
<evidence type="ECO:0000256" key="3">
    <source>
        <dbReference type="ARBA" id="ARBA00022741"/>
    </source>
</evidence>
<dbReference type="PANTHER" id="PTHR14950">
    <property type="entry name" value="DICER-RELATED"/>
    <property type="match status" value="1"/>
</dbReference>
<dbReference type="Pfam" id="PF03368">
    <property type="entry name" value="Dicer_dimer"/>
    <property type="match status" value="1"/>
</dbReference>
<dbReference type="CDD" id="cd18802">
    <property type="entry name" value="SF2_C_dicer"/>
    <property type="match status" value="1"/>
</dbReference>
<evidence type="ECO:0000256" key="5">
    <source>
        <dbReference type="ARBA" id="ARBA00022806"/>
    </source>
</evidence>
<evidence type="ECO:0000313" key="14">
    <source>
        <dbReference type="EMBL" id="KAL2290128.1"/>
    </source>
</evidence>
<dbReference type="Pfam" id="PF00271">
    <property type="entry name" value="Helicase_C"/>
    <property type="match status" value="1"/>
</dbReference>
<evidence type="ECO:0000256" key="1">
    <source>
        <dbReference type="ARBA" id="ARBA00022721"/>
    </source>
</evidence>
<keyword evidence="2" id="KW-0677">Repeat</keyword>
<evidence type="ECO:0000256" key="8">
    <source>
        <dbReference type="PROSITE-ProRule" id="PRU00657"/>
    </source>
</evidence>
<feature type="domain" description="Helicase C-terminal" evidence="12">
    <location>
        <begin position="406"/>
        <end position="566"/>
    </location>
</feature>
<dbReference type="SMART" id="SM00535">
    <property type="entry name" value="RIBOc"/>
    <property type="match status" value="2"/>
</dbReference>
<dbReference type="CDD" id="cd18034">
    <property type="entry name" value="DEXHc_dicer"/>
    <property type="match status" value="1"/>
</dbReference>
<keyword evidence="15" id="KW-1185">Reference proteome</keyword>
<name>A0ABR4F5Z4_9PEZI</name>
<keyword evidence="4" id="KW-0378">Hydrolase</keyword>
<dbReference type="InterPro" id="IPR014001">
    <property type="entry name" value="Helicase_ATP-bd"/>
</dbReference>
<dbReference type="PANTHER" id="PTHR14950:SF37">
    <property type="entry name" value="ENDORIBONUCLEASE DICER"/>
    <property type="match status" value="1"/>
</dbReference>
<reference evidence="14 15" key="1">
    <citation type="submission" date="2024-03" db="EMBL/GenBank/DDBJ databases">
        <title>A high-quality draft genome sequence of Diaporthe vaccinii, a causative agent of upright dieback and viscid rot disease in cranberry plants.</title>
        <authorList>
            <person name="Sarrasin M."/>
            <person name="Lang B.F."/>
            <person name="Burger G."/>
        </authorList>
    </citation>
    <scope>NUCLEOTIDE SEQUENCE [LARGE SCALE GENOMIC DNA]</scope>
    <source>
        <strain evidence="14 15">IS7</strain>
    </source>
</reference>
<dbReference type="SUPFAM" id="SSF52540">
    <property type="entry name" value="P-loop containing nucleoside triphosphate hydrolases"/>
    <property type="match status" value="1"/>
</dbReference>
<evidence type="ECO:0000259" key="12">
    <source>
        <dbReference type="PROSITE" id="PS51194"/>
    </source>
</evidence>
<comment type="similarity">
    <text evidence="8">Belongs to the helicase family. Dicer subfamily.</text>
</comment>
<comment type="caution">
    <text evidence="14">The sequence shown here is derived from an EMBL/GenBank/DDBJ whole genome shotgun (WGS) entry which is preliminary data.</text>
</comment>
<gene>
    <name evidence="14" type="ORF">FJTKL_00621</name>
</gene>
<evidence type="ECO:0000256" key="9">
    <source>
        <dbReference type="SAM" id="MobiDB-lite"/>
    </source>
</evidence>
<keyword evidence="6" id="KW-0067">ATP-binding</keyword>
<feature type="domain" description="RNase III" evidence="10">
    <location>
        <begin position="1139"/>
        <end position="1332"/>
    </location>
</feature>